<evidence type="ECO:0000313" key="1">
    <source>
        <dbReference type="EMBL" id="KAK5703197.1"/>
    </source>
</evidence>
<name>A0AAN7W8M6_9PEZI</name>
<dbReference type="Proteomes" id="UP001310594">
    <property type="component" value="Unassembled WGS sequence"/>
</dbReference>
<dbReference type="AlphaFoldDB" id="A0AAN7W8M6"/>
<reference evidence="1" key="1">
    <citation type="submission" date="2023-08" db="EMBL/GenBank/DDBJ databases">
        <title>Black Yeasts Isolated from many extreme environments.</title>
        <authorList>
            <person name="Coleine C."/>
            <person name="Stajich J.E."/>
            <person name="Selbmann L."/>
        </authorList>
    </citation>
    <scope>NUCLEOTIDE SEQUENCE</scope>
    <source>
        <strain evidence="1">CCFEE 5810</strain>
    </source>
</reference>
<evidence type="ECO:0000313" key="2">
    <source>
        <dbReference type="Proteomes" id="UP001310594"/>
    </source>
</evidence>
<gene>
    <name evidence="1" type="ORF">LTR97_004146</name>
</gene>
<organism evidence="1 2">
    <name type="scientific">Elasticomyces elasticus</name>
    <dbReference type="NCBI Taxonomy" id="574655"/>
    <lineage>
        <taxon>Eukaryota</taxon>
        <taxon>Fungi</taxon>
        <taxon>Dikarya</taxon>
        <taxon>Ascomycota</taxon>
        <taxon>Pezizomycotina</taxon>
        <taxon>Dothideomycetes</taxon>
        <taxon>Dothideomycetidae</taxon>
        <taxon>Mycosphaerellales</taxon>
        <taxon>Teratosphaeriaceae</taxon>
        <taxon>Elasticomyces</taxon>
    </lineage>
</organism>
<accession>A0AAN7W8M6</accession>
<protein>
    <submittedName>
        <fullName evidence="1">Uncharacterized protein</fullName>
    </submittedName>
</protein>
<dbReference type="EMBL" id="JAVRQU010000005">
    <property type="protein sequence ID" value="KAK5703197.1"/>
    <property type="molecule type" value="Genomic_DNA"/>
</dbReference>
<sequence>MPLVTDPRVVEHRDRFTNLVAHSSPLLIVLEGLGEDVSGYHARFEQHGAHEDFDLRDQKIYTDKTLIDRVYNAWRASFFPQAAMADANVFYIHAMLAVRMITHELAHVLTTYLFQGRQNTPPHVRGAAPRQPIVDIGESGEFMERGIYGGTIDAVFDQQDEYGALGYLWLVVQDIAYRIDLLSMANFWLVGPPADNSFMVRYAKYPQRHIERFVTRRRGPAGANDVRLRDRCISCRASSTAYNALPPRQPGVERTLQSLLRAIPVRSRTSAERIRRNGHKAQML</sequence>
<comment type="caution">
    <text evidence="1">The sequence shown here is derived from an EMBL/GenBank/DDBJ whole genome shotgun (WGS) entry which is preliminary data.</text>
</comment>
<proteinExistence type="predicted"/>